<evidence type="ECO:0000256" key="7">
    <source>
        <dbReference type="ARBA" id="ARBA00022932"/>
    </source>
</evidence>
<organism evidence="10 11">
    <name type="scientific">Limnovirga soli</name>
    <dbReference type="NCBI Taxonomy" id="2656915"/>
    <lineage>
        <taxon>Bacteria</taxon>
        <taxon>Pseudomonadati</taxon>
        <taxon>Bacteroidota</taxon>
        <taxon>Chitinophagia</taxon>
        <taxon>Chitinophagales</taxon>
        <taxon>Chitinophagaceae</taxon>
        <taxon>Limnovirga</taxon>
    </lineage>
</organism>
<evidence type="ECO:0000259" key="9">
    <source>
        <dbReference type="SMART" id="SM00481"/>
    </source>
</evidence>
<dbReference type="Pfam" id="PF07733">
    <property type="entry name" value="DNA_pol3_alpha"/>
    <property type="match status" value="1"/>
</dbReference>
<dbReference type="InterPro" id="IPR011708">
    <property type="entry name" value="DNA_pol3_alpha_NTPase_dom"/>
</dbReference>
<feature type="domain" description="Polymerase/histidinol phosphatase N-terminal" evidence="9">
    <location>
        <begin position="4"/>
        <end position="87"/>
    </location>
</feature>
<keyword evidence="6" id="KW-0235">DNA replication</keyword>
<dbReference type="CDD" id="cd12113">
    <property type="entry name" value="PHP_PolIIIA_DnaE3"/>
    <property type="match status" value="1"/>
</dbReference>
<name>A0A8J8FI26_9BACT</name>
<protein>
    <recommendedName>
        <fullName evidence="3">DNA polymerase III subunit alpha</fullName>
        <ecNumber evidence="2">2.7.7.7</ecNumber>
    </recommendedName>
</protein>
<dbReference type="NCBIfam" id="NF004226">
    <property type="entry name" value="PRK05673.1"/>
    <property type="match status" value="1"/>
</dbReference>
<dbReference type="Gene3D" id="1.10.10.1600">
    <property type="entry name" value="Bacterial DNA polymerase III alpha subunit, thumb domain"/>
    <property type="match status" value="1"/>
</dbReference>
<evidence type="ECO:0000256" key="6">
    <source>
        <dbReference type="ARBA" id="ARBA00022705"/>
    </source>
</evidence>
<dbReference type="GO" id="GO:0006260">
    <property type="term" value="P:DNA replication"/>
    <property type="evidence" value="ECO:0007669"/>
    <property type="project" value="UniProtKB-KW"/>
</dbReference>
<dbReference type="InterPro" id="IPR040982">
    <property type="entry name" value="DNA_pol3_finger"/>
</dbReference>
<keyword evidence="11" id="KW-1185">Reference proteome</keyword>
<dbReference type="CDD" id="cd04485">
    <property type="entry name" value="DnaE_OBF"/>
    <property type="match status" value="1"/>
</dbReference>
<dbReference type="InterPro" id="IPR003141">
    <property type="entry name" value="Pol/His_phosphatase_N"/>
</dbReference>
<dbReference type="GO" id="GO:0003887">
    <property type="term" value="F:DNA-directed DNA polymerase activity"/>
    <property type="evidence" value="ECO:0007669"/>
    <property type="project" value="UniProtKB-KW"/>
</dbReference>
<dbReference type="EC" id="2.7.7.7" evidence="2"/>
<dbReference type="SUPFAM" id="SSF89550">
    <property type="entry name" value="PHP domain-like"/>
    <property type="match status" value="1"/>
</dbReference>
<dbReference type="PANTHER" id="PTHR32294">
    <property type="entry name" value="DNA POLYMERASE III SUBUNIT ALPHA"/>
    <property type="match status" value="1"/>
</dbReference>
<proteinExistence type="predicted"/>
<dbReference type="Pfam" id="PF02811">
    <property type="entry name" value="PHP"/>
    <property type="match status" value="1"/>
</dbReference>
<dbReference type="Gene3D" id="1.10.150.870">
    <property type="match status" value="1"/>
</dbReference>
<evidence type="ECO:0000256" key="4">
    <source>
        <dbReference type="ARBA" id="ARBA00022679"/>
    </source>
</evidence>
<evidence type="ECO:0000313" key="10">
    <source>
        <dbReference type="EMBL" id="NNV58000.1"/>
    </source>
</evidence>
<reference evidence="10" key="1">
    <citation type="submission" date="2019-10" db="EMBL/GenBank/DDBJ databases">
        <title>Draft genome sequence of Panacibacter sp. KCS-6.</title>
        <authorList>
            <person name="Yim K.J."/>
        </authorList>
    </citation>
    <scope>NUCLEOTIDE SEQUENCE</scope>
    <source>
        <strain evidence="10">KCS-6</strain>
    </source>
</reference>
<dbReference type="EMBL" id="WHPF01000023">
    <property type="protein sequence ID" value="NNV58000.1"/>
    <property type="molecule type" value="Genomic_DNA"/>
</dbReference>
<keyword evidence="4 10" id="KW-0808">Transferase</keyword>
<dbReference type="SMART" id="SM00481">
    <property type="entry name" value="POLIIIAc"/>
    <property type="match status" value="1"/>
</dbReference>
<sequence length="1225" mass="139026">MQFSHLHVHTQYSLLDGAASIEGLYKKAAKANMPALAITDHGNMFGVFEFVKQAWNKTKVVGKTADGKDILEPLIKPIVGCEFYVVKNRHAKTFTKEQKDQRFHQVLLAKNKIGYQNLVKLTSLGFIEGMYSKYPRIDKELIEQYKEGLIATTCCIGAYVPQTILHEGIDAAEIEFQWWLDRFGEDYYIELQRHNIKEQELINNTLLGFSKKYNVKVIATNDSHYVDQDDANAHDILLCINTGEKQSTPGFDDFVNDEIQLKNRRFKFPNNQFYFKTKEEMETLFSDIPVALDNTNEIVDKVEVLNLKKDILLPAFPIPAAFKTSDDSNTNQWNYLHHLTYEGARLRYSEITEEVRERLDFELFTIKTMGFAGYFLIVSDFIKAGRNMGVFVGPGRGSAAGSVVAYCIGITNIDPIKYNLLFERFLNPDRKSMPDIDTDFDDDGRQKVIDYVVDKYGKNQVAQIITYGTMAAKMSIKDVARVMDLPLSESNALAKLVPDKPGTDLNRVLSAPYTAKEAKDGEKSLEEKEGFGPEDIDNIKKLREIYHGTDIRAQVLVEAKRLEGSVRNTGIHAAGIIIAPTDLTDLIPVAISKDSTLWVTQIEGSIIEESGVIKMDFLGLKTLSILKTALELIKQNHGVEIDLDTIPLDDDKTFMLYQHGETNGTFQFESVGMQKYLRELKPDKFGDLIAMNALYRPGPIAYIPKFIARKHGREEVSYDIPEMKEYLEETYGITVYQEQVMLLSQSIAGFTKGDADVLRKAMGKKDRKTLDKMKGKFMDGAATKGYAKEILEKVWTDWEAFAQYAFNKSHSTCYGFVAYQTGYLKAHYPSEYMAAVLNHAGAIEKITFFMEECKRMGLKVLGPDINESLKGFAVNKKGEIRFGLGGLKGVGEAAIESIIEDRNKNGHFKDIFDLIKRVNQRTVNKRSIESLVHAGAFDCFKELHRAQYFYTPNGDTMNGIERIIRFGNVYQTNKNQTTNSLFGDSVMPEIAAPKLPACEEWTLTEKLEYEKDVTGMFMSGHPLDHYKFELKHYGIMQLSDFNEIKDSPTLVSAHINRNFRIAGLVTDAQHRVTKTGRNFGALTIEDFSGKTEIMLWSDDYVKCQNYLEKGKNLLINGFFKSRYNSDQFEFKVTSMNLLEVAKQTLTRQVDISISPLAITKEFVQFIEKNVKENPGKSSLRFNVYEPVENLKITLYTLDKGFTMNEEMATYLLNNPDLEVHVGLVG</sequence>
<evidence type="ECO:0000256" key="5">
    <source>
        <dbReference type="ARBA" id="ARBA00022695"/>
    </source>
</evidence>
<keyword evidence="5 10" id="KW-0548">Nucleotidyltransferase</keyword>
<evidence type="ECO:0000256" key="1">
    <source>
        <dbReference type="ARBA" id="ARBA00004496"/>
    </source>
</evidence>
<evidence type="ECO:0000256" key="8">
    <source>
        <dbReference type="ARBA" id="ARBA00049244"/>
    </source>
</evidence>
<dbReference type="InterPro" id="IPR029460">
    <property type="entry name" value="DNAPol_HHH"/>
</dbReference>
<dbReference type="PANTHER" id="PTHR32294:SF0">
    <property type="entry name" value="DNA POLYMERASE III SUBUNIT ALPHA"/>
    <property type="match status" value="1"/>
</dbReference>
<dbReference type="NCBIfam" id="TIGR00594">
    <property type="entry name" value="polc"/>
    <property type="match status" value="1"/>
</dbReference>
<gene>
    <name evidence="10" type="primary">dnaE</name>
    <name evidence="10" type="ORF">GD597_21225</name>
</gene>
<dbReference type="GO" id="GO:0005737">
    <property type="term" value="C:cytoplasm"/>
    <property type="evidence" value="ECO:0007669"/>
    <property type="project" value="UniProtKB-SubCell"/>
</dbReference>
<dbReference type="Pfam" id="PF14579">
    <property type="entry name" value="HHH_6"/>
    <property type="match status" value="1"/>
</dbReference>
<evidence type="ECO:0000256" key="3">
    <source>
        <dbReference type="ARBA" id="ARBA00019114"/>
    </source>
</evidence>
<dbReference type="GO" id="GO:0003676">
    <property type="term" value="F:nucleic acid binding"/>
    <property type="evidence" value="ECO:0007669"/>
    <property type="project" value="InterPro"/>
</dbReference>
<evidence type="ECO:0000313" key="11">
    <source>
        <dbReference type="Proteomes" id="UP000598971"/>
    </source>
</evidence>
<dbReference type="RefSeq" id="WP_171609955.1">
    <property type="nucleotide sequence ID" value="NZ_WHPF01000023.1"/>
</dbReference>
<dbReference type="Pfam" id="PF01336">
    <property type="entry name" value="tRNA_anti-codon"/>
    <property type="match status" value="1"/>
</dbReference>
<dbReference type="Gene3D" id="3.20.20.140">
    <property type="entry name" value="Metal-dependent hydrolases"/>
    <property type="match status" value="1"/>
</dbReference>
<comment type="subcellular location">
    <subcellularLocation>
        <location evidence="1">Cytoplasm</location>
    </subcellularLocation>
</comment>
<dbReference type="InterPro" id="IPR004365">
    <property type="entry name" value="NA-bd_OB_tRNA"/>
</dbReference>
<comment type="caution">
    <text evidence="10">The sequence shown here is derived from an EMBL/GenBank/DDBJ whole genome shotgun (WGS) entry which is preliminary data.</text>
</comment>
<dbReference type="AlphaFoldDB" id="A0A8J8FI26"/>
<comment type="catalytic activity">
    <reaction evidence="8">
        <text>DNA(n) + a 2'-deoxyribonucleoside 5'-triphosphate = DNA(n+1) + diphosphate</text>
        <dbReference type="Rhea" id="RHEA:22508"/>
        <dbReference type="Rhea" id="RHEA-COMP:17339"/>
        <dbReference type="Rhea" id="RHEA-COMP:17340"/>
        <dbReference type="ChEBI" id="CHEBI:33019"/>
        <dbReference type="ChEBI" id="CHEBI:61560"/>
        <dbReference type="ChEBI" id="CHEBI:173112"/>
        <dbReference type="EC" id="2.7.7.7"/>
    </reaction>
</comment>
<dbReference type="Proteomes" id="UP000598971">
    <property type="component" value="Unassembled WGS sequence"/>
</dbReference>
<keyword evidence="7" id="KW-0239">DNA-directed DNA polymerase</keyword>
<dbReference type="GO" id="GO:0008408">
    <property type="term" value="F:3'-5' exonuclease activity"/>
    <property type="evidence" value="ECO:0007669"/>
    <property type="project" value="InterPro"/>
</dbReference>
<dbReference type="InterPro" id="IPR041931">
    <property type="entry name" value="DNA_pol3_alpha_thumb_dom"/>
</dbReference>
<dbReference type="InterPro" id="IPR004805">
    <property type="entry name" value="DnaE2/DnaE/PolC"/>
</dbReference>
<dbReference type="InterPro" id="IPR004013">
    <property type="entry name" value="PHP_dom"/>
</dbReference>
<evidence type="ECO:0000256" key="2">
    <source>
        <dbReference type="ARBA" id="ARBA00012417"/>
    </source>
</evidence>
<dbReference type="InterPro" id="IPR016195">
    <property type="entry name" value="Pol/histidinol_Pase-like"/>
</dbReference>
<dbReference type="Pfam" id="PF17657">
    <property type="entry name" value="DNA_pol3_finger"/>
    <property type="match status" value="1"/>
</dbReference>
<accession>A0A8J8FI26</accession>